<keyword evidence="4 6" id="KW-1133">Transmembrane helix</keyword>
<evidence type="ECO:0000256" key="6">
    <source>
        <dbReference type="SAM" id="Phobius"/>
    </source>
</evidence>
<dbReference type="Pfam" id="PF12823">
    <property type="entry name" value="DUF3817"/>
    <property type="match status" value="1"/>
</dbReference>
<sequence length="93" mass="10532">MIDFFRKVAFWEGISYLILLFVAMPLKYVAGHAEAVRIVGMAHGVLFVLFCVLLAELLRRKELAFGFGVFAFVMSLLPFGTFVLEVKMKKLKA</sequence>
<protein>
    <submittedName>
        <fullName evidence="8">DUF3817 domain-containing protein</fullName>
    </submittedName>
</protein>
<dbReference type="InterPro" id="IPR023845">
    <property type="entry name" value="DUF3817_TM"/>
</dbReference>
<gene>
    <name evidence="8" type="ORF">PQO03_19140</name>
</gene>
<dbReference type="EMBL" id="CP117812">
    <property type="protein sequence ID" value="WDE97945.1"/>
    <property type="molecule type" value="Genomic_DNA"/>
</dbReference>
<dbReference type="NCBIfam" id="TIGR03954">
    <property type="entry name" value="integ_memb_HG"/>
    <property type="match status" value="1"/>
</dbReference>
<name>A0ABY7VXK8_9BACT</name>
<organism evidence="8 9">
    <name type="scientific">Lentisphaera profundi</name>
    <dbReference type="NCBI Taxonomy" id="1658616"/>
    <lineage>
        <taxon>Bacteria</taxon>
        <taxon>Pseudomonadati</taxon>
        <taxon>Lentisphaerota</taxon>
        <taxon>Lentisphaeria</taxon>
        <taxon>Lentisphaerales</taxon>
        <taxon>Lentisphaeraceae</taxon>
        <taxon>Lentisphaera</taxon>
    </lineage>
</organism>
<evidence type="ECO:0000313" key="8">
    <source>
        <dbReference type="EMBL" id="WDE97945.1"/>
    </source>
</evidence>
<feature type="transmembrane region" description="Helical" evidence="6">
    <location>
        <begin position="38"/>
        <end position="58"/>
    </location>
</feature>
<proteinExistence type="predicted"/>
<keyword evidence="2" id="KW-1003">Cell membrane</keyword>
<feature type="domain" description="DUF3817" evidence="7">
    <location>
        <begin position="3"/>
        <end position="90"/>
    </location>
</feature>
<reference evidence="8 9" key="1">
    <citation type="submission" date="2023-02" db="EMBL/GenBank/DDBJ databases">
        <title>Genome sequence of Lentisphaera profundi SAORIC-696.</title>
        <authorList>
            <person name="Kim e."/>
            <person name="Cho J.-C."/>
            <person name="Choi A."/>
            <person name="Kang I."/>
        </authorList>
    </citation>
    <scope>NUCLEOTIDE SEQUENCE [LARGE SCALE GENOMIC DNA]</scope>
    <source>
        <strain evidence="8 9">SAORIC-696</strain>
    </source>
</reference>
<keyword evidence="5 6" id="KW-0472">Membrane</keyword>
<evidence type="ECO:0000259" key="7">
    <source>
        <dbReference type="Pfam" id="PF12823"/>
    </source>
</evidence>
<dbReference type="Proteomes" id="UP001214250">
    <property type="component" value="Chromosome 2"/>
</dbReference>
<accession>A0ABY7VXK8</accession>
<feature type="transmembrane region" description="Helical" evidence="6">
    <location>
        <begin position="64"/>
        <end position="84"/>
    </location>
</feature>
<feature type="transmembrane region" description="Helical" evidence="6">
    <location>
        <begin position="13"/>
        <end position="31"/>
    </location>
</feature>
<keyword evidence="3 6" id="KW-0812">Transmembrane</keyword>
<evidence type="ECO:0000313" key="9">
    <source>
        <dbReference type="Proteomes" id="UP001214250"/>
    </source>
</evidence>
<keyword evidence="9" id="KW-1185">Reference proteome</keyword>
<dbReference type="RefSeq" id="WP_274152643.1">
    <property type="nucleotide sequence ID" value="NZ_CP117812.1"/>
</dbReference>
<dbReference type="PANTHER" id="PTHR40077:SF1">
    <property type="entry name" value="MEMBRANE PROTEIN"/>
    <property type="match status" value="1"/>
</dbReference>
<evidence type="ECO:0000256" key="5">
    <source>
        <dbReference type="ARBA" id="ARBA00023136"/>
    </source>
</evidence>
<evidence type="ECO:0000256" key="3">
    <source>
        <dbReference type="ARBA" id="ARBA00022692"/>
    </source>
</evidence>
<comment type="subcellular location">
    <subcellularLocation>
        <location evidence="1">Cell membrane</location>
        <topology evidence="1">Multi-pass membrane protein</topology>
    </subcellularLocation>
</comment>
<evidence type="ECO:0000256" key="4">
    <source>
        <dbReference type="ARBA" id="ARBA00022989"/>
    </source>
</evidence>
<evidence type="ECO:0000256" key="2">
    <source>
        <dbReference type="ARBA" id="ARBA00022475"/>
    </source>
</evidence>
<evidence type="ECO:0000256" key="1">
    <source>
        <dbReference type="ARBA" id="ARBA00004651"/>
    </source>
</evidence>
<dbReference type="PANTHER" id="PTHR40077">
    <property type="entry name" value="MEMBRANE PROTEIN-RELATED"/>
    <property type="match status" value="1"/>
</dbReference>